<gene>
    <name evidence="1" type="ORF">H2199_003826</name>
</gene>
<evidence type="ECO:0000313" key="2">
    <source>
        <dbReference type="Proteomes" id="UP001172680"/>
    </source>
</evidence>
<organism evidence="1 2">
    <name type="scientific">Coniosporium tulheliwenetii</name>
    <dbReference type="NCBI Taxonomy" id="3383036"/>
    <lineage>
        <taxon>Eukaryota</taxon>
        <taxon>Fungi</taxon>
        <taxon>Dikarya</taxon>
        <taxon>Ascomycota</taxon>
        <taxon>Pezizomycotina</taxon>
        <taxon>Dothideomycetes</taxon>
        <taxon>Dothideomycetes incertae sedis</taxon>
        <taxon>Coniosporium</taxon>
    </lineage>
</organism>
<name>A0ACC2Z9D4_9PEZI</name>
<protein>
    <submittedName>
        <fullName evidence="1">Uncharacterized protein</fullName>
    </submittedName>
</protein>
<reference evidence="1" key="1">
    <citation type="submission" date="2022-10" db="EMBL/GenBank/DDBJ databases">
        <title>Culturing micro-colonial fungi from biological soil crusts in the Mojave desert and describing Neophaeococcomyces mojavensis, and introducing the new genera and species Taxawa tesnikishii.</title>
        <authorList>
            <person name="Kurbessoian T."/>
            <person name="Stajich J.E."/>
        </authorList>
    </citation>
    <scope>NUCLEOTIDE SEQUENCE</scope>
    <source>
        <strain evidence="1">JES_115</strain>
    </source>
</reference>
<sequence>MSARGAQSRKAIQKNIERKEQKQAAKELAESSGRARSGTWICAYQMRIVKFERLRKSRSIFMINVLRFSENLDERNDLAASTSSSGSTTTTSIPLTQSNLSHLDEGYGSISPSVRSFHQLNPLSQANGSPGLHGYLPNIDDFTMLMSAGASDAGSPSGLTYRDPDRLDYSVWFQAPAHVKAQRDVHELTYRHNIATRNFIALLYGKPMVGRELYEMLSDLRSAMETFFELNPEDQRPDITRIIVQYLLDRKLDDTSNDMGAALGLLRWCEQPHVMWEQGYLEAFVHCTGMMSEPVMQTDQFRTLSRVTRHNLETAYTALQLKLIHAEERLATFDFVEIWKAQSVVTNHPACKAFSAFRKFLTEFYGSTHGVWPPQPGPSGRWLNRRIAQRLQQDFGAVYDYLIDRDIVWCGNEARPNRKWEMISRVPRPDVFRADSPSLPVTDMLVSFDSRHKYEHLPRPYPLLPQDVQPSAKAQLAKKTNDLVDALSRHEKALDLRNVAPQDARIGRWILVYGILQVLSTLSVDAHGLQHASDDIDYFLNPALAGCPPWRKPVSQSGGAGGLRLEMAEGRDVVSELDGRSLVRPSLVEKMYAADLDGEEDVKPEVPKRSPRRLWAGKESGKGNVQGYFAEENGTAYC</sequence>
<proteinExistence type="predicted"/>
<comment type="caution">
    <text evidence="1">The sequence shown here is derived from an EMBL/GenBank/DDBJ whole genome shotgun (WGS) entry which is preliminary data.</text>
</comment>
<keyword evidence="2" id="KW-1185">Reference proteome</keyword>
<dbReference type="Proteomes" id="UP001172680">
    <property type="component" value="Unassembled WGS sequence"/>
</dbReference>
<evidence type="ECO:0000313" key="1">
    <source>
        <dbReference type="EMBL" id="KAJ9643960.1"/>
    </source>
</evidence>
<accession>A0ACC2Z9D4</accession>
<dbReference type="EMBL" id="JAPDRP010000010">
    <property type="protein sequence ID" value="KAJ9643960.1"/>
    <property type="molecule type" value="Genomic_DNA"/>
</dbReference>